<evidence type="ECO:0000256" key="6">
    <source>
        <dbReference type="ARBA" id="ARBA00023002"/>
    </source>
</evidence>
<comment type="cofactor">
    <cofactor evidence="1 8">
        <name>FAD</name>
        <dbReference type="ChEBI" id="CHEBI:57692"/>
    </cofactor>
</comment>
<evidence type="ECO:0000256" key="8">
    <source>
        <dbReference type="RuleBase" id="RU003862"/>
    </source>
</evidence>
<dbReference type="PANTHER" id="PTHR45754:SF3">
    <property type="entry name" value="METHYLENETETRAHYDROFOLATE REDUCTASE (NADPH)"/>
    <property type="match status" value="1"/>
</dbReference>
<dbReference type="GO" id="GO:0071949">
    <property type="term" value="F:FAD binding"/>
    <property type="evidence" value="ECO:0007669"/>
    <property type="project" value="TreeGrafter"/>
</dbReference>
<dbReference type="SUPFAM" id="SSF51730">
    <property type="entry name" value="FAD-linked oxidoreductase"/>
    <property type="match status" value="1"/>
</dbReference>
<evidence type="ECO:0000313" key="9">
    <source>
        <dbReference type="EMBL" id="ADI16553.1"/>
    </source>
</evidence>
<dbReference type="PANTHER" id="PTHR45754">
    <property type="entry name" value="METHYLENETETRAHYDROFOLATE REDUCTASE"/>
    <property type="match status" value="1"/>
</dbReference>
<keyword evidence="4 8" id="KW-0285">Flavoprotein</keyword>
<proteinExistence type="inferred from homology"/>
<dbReference type="AlphaFoldDB" id="E0XQ62"/>
<keyword evidence="5 8" id="KW-0274">FAD</keyword>
<dbReference type="GO" id="GO:0009086">
    <property type="term" value="P:methionine biosynthetic process"/>
    <property type="evidence" value="ECO:0007669"/>
    <property type="project" value="TreeGrafter"/>
</dbReference>
<dbReference type="GO" id="GO:0005829">
    <property type="term" value="C:cytosol"/>
    <property type="evidence" value="ECO:0007669"/>
    <property type="project" value="TreeGrafter"/>
</dbReference>
<comment type="similarity">
    <text evidence="3 8">Belongs to the methylenetetrahydrofolate reductase family.</text>
</comment>
<sequence>MEYQSLLHKKLSEGIFVFTAETTPPDASNQEVLLKKTMPLKGVADAVNVTDSPGAKVHMSSLTAAIILAQNDIEPILQLTVRDRNRLALQGDLVGASALGVHNILCLSGDDPKVGDQPETKPVQDINSATLVTTANMMRKDKQFPSGRIIDPPPKLFIGGAEVPSKGKPNTKKILNKIKIGVDFFQTQYIFEKKKLIDYMKVLDDVGILEKTYFLIGLGPFASAKSAKWMNDNLFGVDVPDEIIKRLEQAKDQKEESKKICLELIQIFREIKGVKGIHLMGHKKEELIAEIIKESKIS</sequence>
<dbReference type="EMBL" id="GU474840">
    <property type="protein sequence ID" value="ADI16553.1"/>
    <property type="molecule type" value="Genomic_DNA"/>
</dbReference>
<evidence type="ECO:0000256" key="2">
    <source>
        <dbReference type="ARBA" id="ARBA00004777"/>
    </source>
</evidence>
<dbReference type="Pfam" id="PF02219">
    <property type="entry name" value="MTHFR"/>
    <property type="match status" value="1"/>
</dbReference>
<dbReference type="InterPro" id="IPR003171">
    <property type="entry name" value="Mehydrof_redctse-like"/>
</dbReference>
<evidence type="ECO:0000256" key="5">
    <source>
        <dbReference type="ARBA" id="ARBA00022827"/>
    </source>
</evidence>
<accession>E0XQ62</accession>
<organism evidence="9">
    <name type="scientific">uncultured bacterium HF4000_009C18</name>
    <dbReference type="NCBI Taxonomy" id="711003"/>
    <lineage>
        <taxon>Bacteria</taxon>
        <taxon>environmental samples</taxon>
    </lineage>
</organism>
<evidence type="ECO:0000256" key="4">
    <source>
        <dbReference type="ARBA" id="ARBA00022630"/>
    </source>
</evidence>
<protein>
    <recommendedName>
        <fullName evidence="8">Methylenetetrahydrofolate reductase</fullName>
    </recommendedName>
</protein>
<dbReference type="CDD" id="cd00537">
    <property type="entry name" value="MTHFR"/>
    <property type="match status" value="1"/>
</dbReference>
<name>E0XQ62_9BACT</name>
<dbReference type="GO" id="GO:0035999">
    <property type="term" value="P:tetrahydrofolate interconversion"/>
    <property type="evidence" value="ECO:0007669"/>
    <property type="project" value="UniProtKB-UniPathway"/>
</dbReference>
<keyword evidence="6 8" id="KW-0560">Oxidoreductase</keyword>
<evidence type="ECO:0000256" key="3">
    <source>
        <dbReference type="ARBA" id="ARBA00006743"/>
    </source>
</evidence>
<comment type="pathway">
    <text evidence="2 8">One-carbon metabolism; tetrahydrofolate interconversion.</text>
</comment>
<evidence type="ECO:0000256" key="1">
    <source>
        <dbReference type="ARBA" id="ARBA00001974"/>
    </source>
</evidence>
<dbReference type="InterPro" id="IPR029041">
    <property type="entry name" value="FAD-linked_oxidoreductase-like"/>
</dbReference>
<dbReference type="UniPathway" id="UPA00193"/>
<reference evidence="9" key="1">
    <citation type="journal article" date="2011" name="Environ. Microbiol.">
        <title>Time-series analyses of Monterey Bay coastal microbial picoplankton using a 'genome proxy' microarray.</title>
        <authorList>
            <person name="Rich V.I."/>
            <person name="Pham V.D."/>
            <person name="Eppley J."/>
            <person name="Shi Y."/>
            <person name="DeLong E.F."/>
        </authorList>
    </citation>
    <scope>NUCLEOTIDE SEQUENCE</scope>
</reference>
<dbReference type="GO" id="GO:0106312">
    <property type="term" value="F:methylenetetrahydrofolate reductase (NADH) activity"/>
    <property type="evidence" value="ECO:0007669"/>
    <property type="project" value="UniProtKB-EC"/>
</dbReference>
<comment type="catalytic activity">
    <reaction evidence="7">
        <text>(6S)-5-methyl-5,6,7,8-tetrahydrofolate + NAD(+) = (6R)-5,10-methylene-5,6,7,8-tetrahydrofolate + NADH + H(+)</text>
        <dbReference type="Rhea" id="RHEA:19821"/>
        <dbReference type="ChEBI" id="CHEBI:15378"/>
        <dbReference type="ChEBI" id="CHEBI:15636"/>
        <dbReference type="ChEBI" id="CHEBI:18608"/>
        <dbReference type="ChEBI" id="CHEBI:57540"/>
        <dbReference type="ChEBI" id="CHEBI:57945"/>
        <dbReference type="EC" id="1.5.1.54"/>
    </reaction>
    <physiologicalReaction direction="right-to-left" evidence="7">
        <dbReference type="Rhea" id="RHEA:19823"/>
    </physiologicalReaction>
</comment>
<evidence type="ECO:0000256" key="7">
    <source>
        <dbReference type="ARBA" id="ARBA00048628"/>
    </source>
</evidence>
<dbReference type="Gene3D" id="3.20.20.220">
    <property type="match status" value="1"/>
</dbReference>